<dbReference type="InterPro" id="IPR010318">
    <property type="entry name" value="S-Me-THD_N"/>
</dbReference>
<dbReference type="SUPFAM" id="SSF160991">
    <property type="entry name" value="CV3147-like"/>
    <property type="match status" value="1"/>
</dbReference>
<dbReference type="InterPro" id="IPR024071">
    <property type="entry name" value="S-Me-THD_C_sf"/>
</dbReference>
<dbReference type="InterPro" id="IPR027479">
    <property type="entry name" value="S-Me-THD_N_sf"/>
</dbReference>
<dbReference type="OrthoDB" id="3170437at2"/>
<accession>W9GKU2</accession>
<evidence type="ECO:0000313" key="4">
    <source>
        <dbReference type="Proteomes" id="UP000019494"/>
    </source>
</evidence>
<feature type="domain" description="S-Me-THD-like C-terminal" evidence="2">
    <location>
        <begin position="196"/>
        <end position="379"/>
    </location>
</feature>
<name>W9GKU2_9MICO</name>
<protein>
    <recommendedName>
        <fullName evidence="5">DUF917 domain-containing protein</fullName>
    </recommendedName>
</protein>
<comment type="caution">
    <text evidence="3">The sequence shown here is derived from an EMBL/GenBank/DDBJ whole genome shotgun (WGS) entry which is preliminary data.</text>
</comment>
<dbReference type="EMBL" id="AWQS01000090">
    <property type="protein sequence ID" value="EWT05742.1"/>
    <property type="molecule type" value="Genomic_DNA"/>
</dbReference>
<dbReference type="RefSeq" id="WP_034716892.1">
    <property type="nucleotide sequence ID" value="NZ_AWQS01000090.1"/>
</dbReference>
<gene>
    <name evidence="3" type="ORF">N864_02730</name>
</gene>
<evidence type="ECO:0000259" key="2">
    <source>
        <dbReference type="Pfam" id="PF20906"/>
    </source>
</evidence>
<proteinExistence type="predicted"/>
<dbReference type="PATRIC" id="fig|584657.3.peg.2364"/>
<sequence length="383" mass="39372">MAIERSSGSAPGHDGDRSREAVTALTVDHLDALLSGSQLGVLTAASTFTGALEGWIERLLAERGPIPLIPPDEVSVRFGPHAHACTVGLVGSLAALYELPLRGDEPVLAVRQLEHLLGTRMEAVAPLNASGINAFLAVAAACLLELPLIDVDGQGQVLPLIDQSTYALGGLNPAPLVGVGPWADIVTVQSPLRRGEPVERSALTGAGGWLLTALYPAPAVALAAAGIPGSVSRCLAAGATLRSGRGQLAPRLAQQLGGRMIGRGRVLEISQHAEPGAPKDQPAGPVSIRLAKSGSAGAEITLEVRNEAVLALVDGTIAGSAPDVICLLDPLRGRTVDLLDLQEGDTVDVLLLPAHERWHTPAGIARAGPGAFGLKVPYRGGLR</sequence>
<dbReference type="InterPro" id="IPR048350">
    <property type="entry name" value="S-Me-THD-like_C"/>
</dbReference>
<dbReference type="Gene3D" id="3.40.1610.10">
    <property type="entry name" value="CV3147-like domain"/>
    <property type="match status" value="1"/>
</dbReference>
<evidence type="ECO:0000313" key="3">
    <source>
        <dbReference type="EMBL" id="EWT05742.1"/>
    </source>
</evidence>
<dbReference type="Gene3D" id="2.40.390.10">
    <property type="entry name" value="CV3147-like"/>
    <property type="match status" value="1"/>
</dbReference>
<feature type="domain" description="S-Me-THD N-terminal" evidence="1">
    <location>
        <begin position="56"/>
        <end position="188"/>
    </location>
</feature>
<evidence type="ECO:0008006" key="5">
    <source>
        <dbReference type="Google" id="ProtNLM"/>
    </source>
</evidence>
<dbReference type="Proteomes" id="UP000019494">
    <property type="component" value="Unassembled WGS sequence"/>
</dbReference>
<evidence type="ECO:0000259" key="1">
    <source>
        <dbReference type="Pfam" id="PF06032"/>
    </source>
</evidence>
<dbReference type="Pfam" id="PF20906">
    <property type="entry name" value="S-Me-THD_C"/>
    <property type="match status" value="1"/>
</dbReference>
<organism evidence="3 4">
    <name type="scientific">Intrasporangium chromatireducens Q5-1</name>
    <dbReference type="NCBI Taxonomy" id="584657"/>
    <lineage>
        <taxon>Bacteria</taxon>
        <taxon>Bacillati</taxon>
        <taxon>Actinomycetota</taxon>
        <taxon>Actinomycetes</taxon>
        <taxon>Micrococcales</taxon>
        <taxon>Intrasporangiaceae</taxon>
        <taxon>Intrasporangium</taxon>
    </lineage>
</organism>
<dbReference type="Pfam" id="PF06032">
    <property type="entry name" value="S-Me-THD_N"/>
    <property type="match status" value="1"/>
</dbReference>
<reference evidence="4" key="1">
    <citation type="submission" date="2013-08" db="EMBL/GenBank/DDBJ databases">
        <title>Intrasporangium oryzae NRRL B-24470.</title>
        <authorList>
            <person name="Liu H."/>
            <person name="Wang G."/>
        </authorList>
    </citation>
    <scope>NUCLEOTIDE SEQUENCE [LARGE SCALE GENOMIC DNA]</scope>
    <source>
        <strain evidence="4">Q5-1</strain>
    </source>
</reference>
<dbReference type="AlphaFoldDB" id="W9GKU2"/>
<keyword evidence="4" id="KW-1185">Reference proteome</keyword>